<protein>
    <recommendedName>
        <fullName evidence="6">Cilia- and flagella-associated protein 61 N-terminal domain-containing protein</fullName>
    </recommendedName>
</protein>
<name>A0AAN9GCL8_9CAEN</name>
<feature type="domain" description="CFAP61 dimerisation" evidence="3">
    <location>
        <begin position="1071"/>
        <end position="1189"/>
    </location>
</feature>
<dbReference type="InterPro" id="IPR038884">
    <property type="entry name" value="CFAP61"/>
</dbReference>
<keyword evidence="5" id="KW-1185">Reference proteome</keyword>
<dbReference type="InterPro" id="IPR036188">
    <property type="entry name" value="FAD/NAD-bd_sf"/>
</dbReference>
<reference evidence="4 5" key="1">
    <citation type="submission" date="2024-02" db="EMBL/GenBank/DDBJ databases">
        <title>Chromosome-scale genome assembly of the rough periwinkle Littorina saxatilis.</title>
        <authorList>
            <person name="De Jode A."/>
            <person name="Faria R."/>
            <person name="Formenti G."/>
            <person name="Sims Y."/>
            <person name="Smith T.P."/>
            <person name="Tracey A."/>
            <person name="Wood J.M.D."/>
            <person name="Zagrodzka Z.B."/>
            <person name="Johannesson K."/>
            <person name="Butlin R.K."/>
            <person name="Leder E.H."/>
        </authorList>
    </citation>
    <scope>NUCLEOTIDE SEQUENCE [LARGE SCALE GENOMIC DNA]</scope>
    <source>
        <strain evidence="4">Snail1</strain>
        <tissue evidence="4">Muscle</tissue>
    </source>
</reference>
<feature type="region of interest" description="Disordered" evidence="1">
    <location>
        <begin position="263"/>
        <end position="418"/>
    </location>
</feature>
<dbReference type="PANTHER" id="PTHR21178:SF8">
    <property type="entry name" value="CILIA- AND FLAGELLA-ASSOCIATED PROTEIN 61"/>
    <property type="match status" value="1"/>
</dbReference>
<dbReference type="Gene3D" id="3.50.50.60">
    <property type="entry name" value="FAD/NAD(P)-binding domain"/>
    <property type="match status" value="2"/>
</dbReference>
<dbReference type="InterPro" id="IPR032151">
    <property type="entry name" value="CFAP61_N"/>
</dbReference>
<proteinExistence type="predicted"/>
<gene>
    <name evidence="4" type="ORF">V1264_018256</name>
</gene>
<organism evidence="4 5">
    <name type="scientific">Littorina saxatilis</name>
    <dbReference type="NCBI Taxonomy" id="31220"/>
    <lineage>
        <taxon>Eukaryota</taxon>
        <taxon>Metazoa</taxon>
        <taxon>Spiralia</taxon>
        <taxon>Lophotrochozoa</taxon>
        <taxon>Mollusca</taxon>
        <taxon>Gastropoda</taxon>
        <taxon>Caenogastropoda</taxon>
        <taxon>Littorinimorpha</taxon>
        <taxon>Littorinoidea</taxon>
        <taxon>Littorinidae</taxon>
        <taxon>Littorina</taxon>
    </lineage>
</organism>
<comment type="caution">
    <text evidence="4">The sequence shown here is derived from an EMBL/GenBank/DDBJ whole genome shotgun (WGS) entry which is preliminary data.</text>
</comment>
<sequence>MTTLATEGGGASEVINARRTESLDAPHILDLVQPWTETLFGRFNVVNIIEKAVLAVTLTNESEDIMAHAAFFDYPNMTDCDPAKWESWMGNLYSSSQCNSLNSLFMHYFVAHKDYAQGCAREIVRTAFNAVPDLHFIFLVVPVGVVPDASIASVFNPMNKPESSKGPRKAAIFVCHRHSHVPVLHIRKARVEDHDDLTPIFNRQSDMLKATYGDFFLAELIEAQDDHMHCLVAEVDGTAIGFMSISDDVNLNLMNECFELGPSHGLRKPHPDDVTSPEPMPVPSPTQPKASKDEVDIDKASVTSQCSKDEVTEVTAGDESGKEAVAPEVEEQPGAKPPKGEGAVSRASSRSGSVGGESKVVPKLSDAQMGDSTHSLLSDSTDQELQMDRPPSTENKLSRPPSSSTPKPLEPPPLSKRFVPTYNGGPNAFSIQLFCIDERYEMRSCDFMPKAFSLFTDYDFCVVTVPHLVPEFPLIQNFVRITPRCPSTLPQELYAFHRSGLLKNFVVRPACSGDFAAVQNLVKNILLNENLLQDLTQYNKARRDTDGTEIQAYIAECQKQIVGVAIIRREEDIEYIRSHYNIEDFIYFNHHRREDHAHLHHLALNPIFSHLTKHFIKEILRLSNKTCLYYPLYPIYSSKETVLRHSLVCSLGTMVPVRARRQIKYPVEQLGINAPSDRILVEREAYALNHINRKLTLEPKVTINARIVVVGASDVGLSFLETFAYCPHLRFNNLTLISPHGLPGEMLPDAQRDQMLPTSHCYSQQDYAKVSLRTWVNVVYGHMTAIERKKKFVVVDGAYQVPYDHLVLCTGQQFQVPAPTGADIDTGVTNENLPGNPNHRLLVEPPKNLYLVNDMYDAAVGLYRAENTLLKNQKPIVVYGSNINAYCCVQSLLTLGIAGNKIALVQPPAEEACFEDNQVMEAVKTALQEAGVQVHSGYYLARWNDQVEIPEEITCATFTSASEPLRLECQAFFSFFKKAVDMNAFKAINDSYLVYDGKLVIDASFHTNDVTIRGAGPLTKFKRRYHADQWTHACFNSKEVGIALAAEMLRLFDPTLEAQPAPPEETLNLIPIYRSPRILGALLPGGYHYLEVKKPGIPDPPEQQMAQNLPSREIYTGEAGSGDGYMKIGVSQYQAVDTVVCLSKKAVPTSNLICLYGVHQRTLNNMLSRYDEGLIRNLYSYFKEAWCTAVFHDRFADFRDEIRELLVTSPRDAKETLEEKVRKVVDEEVGMSDSQREQLLEAYKSTGSKRAVETRLLSFLAYNYYHLPMYAKPGMV</sequence>
<feature type="compositionally biased region" description="Polar residues" evidence="1">
    <location>
        <begin position="392"/>
        <end position="406"/>
    </location>
</feature>
<dbReference type="Pfam" id="PF16092">
    <property type="entry name" value="CFAP61_N"/>
    <property type="match status" value="1"/>
</dbReference>
<accession>A0AAN9GCL8</accession>
<dbReference type="Pfam" id="PF23150">
    <property type="entry name" value="CFAP61_dimer"/>
    <property type="match status" value="1"/>
</dbReference>
<feature type="compositionally biased region" description="Low complexity" evidence="1">
    <location>
        <begin position="340"/>
        <end position="358"/>
    </location>
</feature>
<evidence type="ECO:0000259" key="3">
    <source>
        <dbReference type="Pfam" id="PF23150"/>
    </source>
</evidence>
<dbReference type="Gene3D" id="3.40.630.30">
    <property type="match status" value="1"/>
</dbReference>
<feature type="compositionally biased region" description="Basic and acidic residues" evidence="1">
    <location>
        <begin position="290"/>
        <end position="299"/>
    </location>
</feature>
<dbReference type="Proteomes" id="UP001374579">
    <property type="component" value="Unassembled WGS sequence"/>
</dbReference>
<evidence type="ECO:0000259" key="2">
    <source>
        <dbReference type="Pfam" id="PF16092"/>
    </source>
</evidence>
<evidence type="ECO:0000313" key="5">
    <source>
        <dbReference type="Proteomes" id="UP001374579"/>
    </source>
</evidence>
<dbReference type="SUPFAM" id="SSF55729">
    <property type="entry name" value="Acyl-CoA N-acyltransferases (Nat)"/>
    <property type="match status" value="2"/>
</dbReference>
<dbReference type="InterPro" id="IPR056299">
    <property type="entry name" value="CFAP61_dimer"/>
</dbReference>
<dbReference type="AlphaFoldDB" id="A0AAN9GCL8"/>
<evidence type="ECO:0000256" key="1">
    <source>
        <dbReference type="SAM" id="MobiDB-lite"/>
    </source>
</evidence>
<dbReference type="PANTHER" id="PTHR21178">
    <property type="entry name" value="CILIA- AND FLAGELLA-ASSOCIATED PROTEIN 61"/>
    <property type="match status" value="1"/>
</dbReference>
<dbReference type="InterPro" id="IPR016181">
    <property type="entry name" value="Acyl_CoA_acyltransferase"/>
</dbReference>
<evidence type="ECO:0000313" key="4">
    <source>
        <dbReference type="EMBL" id="KAK7103337.1"/>
    </source>
</evidence>
<dbReference type="EMBL" id="JBAMIC010000008">
    <property type="protein sequence ID" value="KAK7103337.1"/>
    <property type="molecule type" value="Genomic_DNA"/>
</dbReference>
<feature type="compositionally biased region" description="Low complexity" evidence="1">
    <location>
        <begin position="371"/>
        <end position="380"/>
    </location>
</feature>
<dbReference type="SUPFAM" id="SSF51905">
    <property type="entry name" value="FAD/NAD(P)-binding domain"/>
    <property type="match status" value="1"/>
</dbReference>
<feature type="domain" description="Cilia- and flagella-associated protein 61 N-terminal" evidence="2">
    <location>
        <begin position="17"/>
        <end position="269"/>
    </location>
</feature>
<evidence type="ECO:0008006" key="6">
    <source>
        <dbReference type="Google" id="ProtNLM"/>
    </source>
</evidence>